<sequence>MLGARLHGAADHEAVARLEHVQRAGDGGGHGAHEDRDFLFDFGPVGFQRDTHQIFLQRFVVPPRFTQRRGFQTVSLEQINI</sequence>
<dbReference type="AlphaFoldDB" id="A0A7J5Y2D8"/>
<accession>A0A7J5Y2D8</accession>
<feature type="non-terminal residue" evidence="1">
    <location>
        <position position="81"/>
    </location>
</feature>
<dbReference type="EMBL" id="JAAKFY010000018">
    <property type="protein sequence ID" value="KAF3843595.1"/>
    <property type="molecule type" value="Genomic_DNA"/>
</dbReference>
<dbReference type="Proteomes" id="UP000518266">
    <property type="component" value="Unassembled WGS sequence"/>
</dbReference>
<proteinExistence type="predicted"/>
<organism evidence="1 2">
    <name type="scientific">Dissostichus mawsoni</name>
    <name type="common">Antarctic cod</name>
    <dbReference type="NCBI Taxonomy" id="36200"/>
    <lineage>
        <taxon>Eukaryota</taxon>
        <taxon>Metazoa</taxon>
        <taxon>Chordata</taxon>
        <taxon>Craniata</taxon>
        <taxon>Vertebrata</taxon>
        <taxon>Euteleostomi</taxon>
        <taxon>Actinopterygii</taxon>
        <taxon>Neopterygii</taxon>
        <taxon>Teleostei</taxon>
        <taxon>Neoteleostei</taxon>
        <taxon>Acanthomorphata</taxon>
        <taxon>Eupercaria</taxon>
        <taxon>Perciformes</taxon>
        <taxon>Notothenioidei</taxon>
        <taxon>Nototheniidae</taxon>
        <taxon>Dissostichus</taxon>
    </lineage>
</organism>
<gene>
    <name evidence="1" type="ORF">F7725_002444</name>
</gene>
<protein>
    <submittedName>
        <fullName evidence="1">Uncharacterized protein</fullName>
    </submittedName>
</protein>
<reference evidence="1 2" key="1">
    <citation type="submission" date="2020-03" db="EMBL/GenBank/DDBJ databases">
        <title>Dissostichus mawsoni Genome sequencing and assembly.</title>
        <authorList>
            <person name="Park H."/>
        </authorList>
    </citation>
    <scope>NUCLEOTIDE SEQUENCE [LARGE SCALE GENOMIC DNA]</scope>
    <source>
        <strain evidence="1">DM0001</strain>
        <tissue evidence="1">Muscle</tissue>
    </source>
</reference>
<keyword evidence="2" id="KW-1185">Reference proteome</keyword>
<evidence type="ECO:0000313" key="1">
    <source>
        <dbReference type="EMBL" id="KAF3843595.1"/>
    </source>
</evidence>
<name>A0A7J5Y2D8_DISMA</name>
<comment type="caution">
    <text evidence="1">The sequence shown here is derived from an EMBL/GenBank/DDBJ whole genome shotgun (WGS) entry which is preliminary data.</text>
</comment>
<evidence type="ECO:0000313" key="2">
    <source>
        <dbReference type="Proteomes" id="UP000518266"/>
    </source>
</evidence>